<dbReference type="EMBL" id="JYGR01000002">
    <property type="protein sequence ID" value="KJQ72374.1"/>
    <property type="molecule type" value="Genomic_DNA"/>
</dbReference>
<accession>A0A0F2DQ50</accession>
<dbReference type="RefSeq" id="WP_033630515.1">
    <property type="nucleotide sequence ID" value="NZ_JYGO01000005.1"/>
</dbReference>
<name>A0A0F2DQ50_STROR</name>
<evidence type="ECO:0008006" key="3">
    <source>
        <dbReference type="Google" id="ProtNLM"/>
    </source>
</evidence>
<dbReference type="Proteomes" id="UP000033716">
    <property type="component" value="Unassembled WGS sequence"/>
</dbReference>
<dbReference type="AlphaFoldDB" id="A0A0F2DQ50"/>
<protein>
    <recommendedName>
        <fullName evidence="3">Glycerate kinase</fullName>
    </recommendedName>
</protein>
<sequence>MTITNLEINTQADLDNLMSEVKAESPNLFQFISDFINKKVSIEEVEAFLKMEHEIQQLYIKNYKARK</sequence>
<reference evidence="1 2" key="1">
    <citation type="submission" date="2015-02" db="EMBL/GenBank/DDBJ databases">
        <title>Evolution of amylase-binding proteins of oral streptococcal species.</title>
        <authorList>
            <person name="Haase E.M."/>
        </authorList>
    </citation>
    <scope>NUCLEOTIDE SEQUENCE [LARGE SCALE GENOMIC DNA]</scope>
    <source>
        <strain evidence="1 2">SK141</strain>
    </source>
</reference>
<evidence type="ECO:0000313" key="2">
    <source>
        <dbReference type="Proteomes" id="UP000033716"/>
    </source>
</evidence>
<comment type="caution">
    <text evidence="1">The sequence shown here is derived from an EMBL/GenBank/DDBJ whole genome shotgun (WGS) entry which is preliminary data.</text>
</comment>
<dbReference type="PATRIC" id="fig|28037.214.peg.285"/>
<organism evidence="1 2">
    <name type="scientific">Streptococcus oralis subsp. oralis</name>
    <dbReference type="NCBI Taxonomy" id="1891914"/>
    <lineage>
        <taxon>Bacteria</taxon>
        <taxon>Bacillati</taxon>
        <taxon>Bacillota</taxon>
        <taxon>Bacilli</taxon>
        <taxon>Lactobacillales</taxon>
        <taxon>Streptococcaceae</taxon>
        <taxon>Streptococcus</taxon>
    </lineage>
</organism>
<evidence type="ECO:0000313" key="1">
    <source>
        <dbReference type="EMBL" id="KJQ72374.1"/>
    </source>
</evidence>
<proteinExistence type="predicted"/>
<gene>
    <name evidence="1" type="ORF">TZ92_00291</name>
</gene>